<sequence length="530" mass="56911">MALLLRSARVLARAPLRTTLRRTYASQGEEEASFDTVITGFRRASDEQVKNGNPKFTLTNEVFNTDVVLKTLELADAKAGSVETFFNTNVNTGEGVSRIIAVGIADAKPFPDAEEKHVKIHNARMAAALGMKKARAQGAKIVALENSLGSAQAIVEGAELGLYEYTTTKTKSADWKEPPKYGVFPPTEDGLKCMRNGKVQATAQNIARRLMETPANMMTPKMFVEEAQALVGEMGMVTLNAYGRDWLAKENMGAVLAVGRGSVEEPQFLVAEYRGPKKVESTKPDFALVGKGVTFDAGGISIKPSAGMAMMRGDMGGAAVTLAAFYAIAALELPLHVTLTIPLVENLPSGNSVKPGDVVRTRSGMTVEVDNTDAEGRLILADAITYTLDTFAPKRLVDVATLTGATVVALGDVYTAMYTPSDKMANGLRVAGMEATDPVWRMPLHDAYLKAMKKSATADLINVGSREGGANSAAMFLYEFVRKHEVKDVDWCHLDIAGVMDSKAAEGYNNKGMTGRPTRMLIAWANGLAN</sequence>
<dbReference type="EMBL" id="BACD03000007">
    <property type="protein sequence ID" value="GAO47050.1"/>
    <property type="molecule type" value="Genomic_DNA"/>
</dbReference>
<dbReference type="Gene3D" id="3.40.630.10">
    <property type="entry name" value="Zn peptidases"/>
    <property type="match status" value="1"/>
</dbReference>
<keyword evidence="9" id="KW-1185">Reference proteome</keyword>
<dbReference type="GO" id="GO:0006508">
    <property type="term" value="P:proteolysis"/>
    <property type="evidence" value="ECO:0007669"/>
    <property type="project" value="UniProtKB-KW"/>
</dbReference>
<keyword evidence="4" id="KW-0031">Aminopeptidase</keyword>
<dbReference type="OMA" id="DSPANQM"/>
<dbReference type="InterPro" id="IPR008283">
    <property type="entry name" value="Peptidase_M17_N"/>
</dbReference>
<dbReference type="CDD" id="cd00433">
    <property type="entry name" value="Peptidase_M17"/>
    <property type="match status" value="1"/>
</dbReference>
<dbReference type="Pfam" id="PF00883">
    <property type="entry name" value="Peptidase_M17"/>
    <property type="match status" value="1"/>
</dbReference>
<comment type="catalytic activity">
    <reaction evidence="1">
        <text>Release of an N-terminal amino acid, Xaa-|-Yaa-, in which Xaa is preferably Leu, but may be other amino acids including Pro although not Arg or Lys, and Yaa may be Pro. Amino acid amides and methyl esters are also readily hydrolyzed, but rates on arylamides are exceedingly low.</text>
        <dbReference type="EC" id="3.4.11.1"/>
    </reaction>
</comment>
<comment type="catalytic activity">
    <reaction evidence="2">
        <text>Release of N-terminal proline from a peptide.</text>
        <dbReference type="EC" id="3.4.11.5"/>
    </reaction>
</comment>
<evidence type="ECO:0000256" key="1">
    <source>
        <dbReference type="ARBA" id="ARBA00000135"/>
    </source>
</evidence>
<dbReference type="HAMAP" id="MF_00181">
    <property type="entry name" value="Cytosol_peptidase_M17"/>
    <property type="match status" value="1"/>
</dbReference>
<dbReference type="GO" id="GO:0070006">
    <property type="term" value="F:metalloaminopeptidase activity"/>
    <property type="evidence" value="ECO:0007669"/>
    <property type="project" value="InterPro"/>
</dbReference>
<dbReference type="InterPro" id="IPR023042">
    <property type="entry name" value="Peptidase_M17_leu_NH2_pept"/>
</dbReference>
<dbReference type="PRINTS" id="PR00481">
    <property type="entry name" value="LAMNOPPTDASE"/>
</dbReference>
<dbReference type="PROSITE" id="PS00631">
    <property type="entry name" value="CYTOSOL_AP"/>
    <property type="match status" value="1"/>
</dbReference>
<protein>
    <recommendedName>
        <fullName evidence="7">Cytosol aminopeptidase domain-containing protein</fullName>
    </recommendedName>
</protein>
<dbReference type="PANTHER" id="PTHR11963:SF23">
    <property type="entry name" value="CYTOSOL AMINOPEPTIDASE"/>
    <property type="match status" value="1"/>
</dbReference>
<dbReference type="InterPro" id="IPR043472">
    <property type="entry name" value="Macro_dom-like"/>
</dbReference>
<dbReference type="Pfam" id="PF02789">
    <property type="entry name" value="Peptidase_M17_N"/>
    <property type="match status" value="1"/>
</dbReference>
<gene>
    <name evidence="8" type="ORF">G7K_1263-t1</name>
</gene>
<dbReference type="GO" id="GO:0005737">
    <property type="term" value="C:cytoplasm"/>
    <property type="evidence" value="ECO:0007669"/>
    <property type="project" value="InterPro"/>
</dbReference>
<reference evidence="8 9" key="1">
    <citation type="journal article" date="2011" name="J. Gen. Appl. Microbiol.">
        <title>Draft genome sequencing of the enigmatic yeast Saitoella complicata.</title>
        <authorList>
            <person name="Nishida H."/>
            <person name="Hamamoto M."/>
            <person name="Sugiyama J."/>
        </authorList>
    </citation>
    <scope>NUCLEOTIDE SEQUENCE [LARGE SCALE GENOMIC DNA]</scope>
    <source>
        <strain evidence="8 9">NRRL Y-17804</strain>
    </source>
</reference>
<proteinExistence type="inferred from homology"/>
<dbReference type="InterPro" id="IPR000819">
    <property type="entry name" value="Peptidase_M17_C"/>
</dbReference>
<evidence type="ECO:0000259" key="7">
    <source>
        <dbReference type="PROSITE" id="PS00631"/>
    </source>
</evidence>
<dbReference type="Proteomes" id="UP000033140">
    <property type="component" value="Unassembled WGS sequence"/>
</dbReference>
<dbReference type="PANTHER" id="PTHR11963">
    <property type="entry name" value="LEUCINE AMINOPEPTIDASE-RELATED"/>
    <property type="match status" value="1"/>
</dbReference>
<dbReference type="SUPFAM" id="SSF53187">
    <property type="entry name" value="Zn-dependent exopeptidases"/>
    <property type="match status" value="1"/>
</dbReference>
<evidence type="ECO:0000256" key="5">
    <source>
        <dbReference type="ARBA" id="ARBA00022670"/>
    </source>
</evidence>
<evidence type="ECO:0000256" key="6">
    <source>
        <dbReference type="ARBA" id="ARBA00022801"/>
    </source>
</evidence>
<accession>A0A0E9NCB2</accession>
<comment type="caution">
    <text evidence="8">The sequence shown here is derived from an EMBL/GenBank/DDBJ whole genome shotgun (WGS) entry which is preliminary data.</text>
</comment>
<comment type="similarity">
    <text evidence="3">Belongs to the peptidase M17 family.</text>
</comment>
<keyword evidence="5" id="KW-0645">Protease</keyword>
<evidence type="ECO:0000256" key="3">
    <source>
        <dbReference type="ARBA" id="ARBA00009528"/>
    </source>
</evidence>
<dbReference type="AlphaFoldDB" id="A0A0E9NCB2"/>
<feature type="domain" description="Cytosol aminopeptidase" evidence="7">
    <location>
        <begin position="371"/>
        <end position="378"/>
    </location>
</feature>
<dbReference type="GO" id="GO:0030145">
    <property type="term" value="F:manganese ion binding"/>
    <property type="evidence" value="ECO:0007669"/>
    <property type="project" value="InterPro"/>
</dbReference>
<dbReference type="STRING" id="698492.A0A0E9NCB2"/>
<reference evidence="8 9" key="3">
    <citation type="journal article" date="2015" name="Genome Announc.">
        <title>Draft Genome Sequence of the Archiascomycetous Yeast Saitoella complicata.</title>
        <authorList>
            <person name="Yamauchi K."/>
            <person name="Kondo S."/>
            <person name="Hamamoto M."/>
            <person name="Takahashi Y."/>
            <person name="Ogura Y."/>
            <person name="Hayashi T."/>
            <person name="Nishida H."/>
        </authorList>
    </citation>
    <scope>NUCLEOTIDE SEQUENCE [LARGE SCALE GENOMIC DNA]</scope>
    <source>
        <strain evidence="8 9">NRRL Y-17804</strain>
    </source>
</reference>
<name>A0A0E9NCB2_SAICN</name>
<evidence type="ECO:0000313" key="8">
    <source>
        <dbReference type="EMBL" id="GAO47050.1"/>
    </source>
</evidence>
<keyword evidence="6" id="KW-0378">Hydrolase</keyword>
<evidence type="ECO:0000256" key="2">
    <source>
        <dbReference type="ARBA" id="ARBA00001585"/>
    </source>
</evidence>
<evidence type="ECO:0000256" key="4">
    <source>
        <dbReference type="ARBA" id="ARBA00022438"/>
    </source>
</evidence>
<dbReference type="SUPFAM" id="SSF52949">
    <property type="entry name" value="Macro domain-like"/>
    <property type="match status" value="1"/>
</dbReference>
<reference evidence="8 9" key="2">
    <citation type="journal article" date="2014" name="J. Gen. Appl. Microbiol.">
        <title>The early diverging ascomycetous budding yeast Saitoella complicata has three histone deacetylases belonging to the Clr6, Hos2, and Rpd3 lineages.</title>
        <authorList>
            <person name="Nishida H."/>
            <person name="Matsumoto T."/>
            <person name="Kondo S."/>
            <person name="Hamamoto M."/>
            <person name="Yoshikawa H."/>
        </authorList>
    </citation>
    <scope>NUCLEOTIDE SEQUENCE [LARGE SCALE GENOMIC DNA]</scope>
    <source>
        <strain evidence="8 9">NRRL Y-17804</strain>
    </source>
</reference>
<dbReference type="InterPro" id="IPR011356">
    <property type="entry name" value="Leucine_aapep/pepB"/>
</dbReference>
<evidence type="ECO:0000313" key="9">
    <source>
        <dbReference type="Proteomes" id="UP000033140"/>
    </source>
</evidence>
<organism evidence="8 9">
    <name type="scientific">Saitoella complicata (strain BCRC 22490 / CBS 7301 / JCM 7358 / NBRC 10748 / NRRL Y-17804)</name>
    <dbReference type="NCBI Taxonomy" id="698492"/>
    <lineage>
        <taxon>Eukaryota</taxon>
        <taxon>Fungi</taxon>
        <taxon>Dikarya</taxon>
        <taxon>Ascomycota</taxon>
        <taxon>Taphrinomycotina</taxon>
        <taxon>Taphrinomycotina incertae sedis</taxon>
        <taxon>Saitoella</taxon>
    </lineage>
</organism>
<dbReference type="Gene3D" id="3.40.220.10">
    <property type="entry name" value="Leucine Aminopeptidase, subunit E, domain 1"/>
    <property type="match status" value="1"/>
</dbReference>